<name>A0A0G4G2P0_VITBC</name>
<dbReference type="PhylomeDB" id="A0A0G4G2P0"/>
<dbReference type="SMART" id="SM00268">
    <property type="entry name" value="ACTIN"/>
    <property type="match status" value="1"/>
</dbReference>
<gene>
    <name evidence="4" type="ORF">Vbra_16818</name>
</gene>
<feature type="compositionally biased region" description="Basic residues" evidence="3">
    <location>
        <begin position="267"/>
        <end position="287"/>
    </location>
</feature>
<dbReference type="PANTHER" id="PTHR11937">
    <property type="entry name" value="ACTIN"/>
    <property type="match status" value="1"/>
</dbReference>
<dbReference type="InterPro" id="IPR043129">
    <property type="entry name" value="ATPase_NBD"/>
</dbReference>
<comment type="similarity">
    <text evidence="2">Belongs to the actin family.</text>
</comment>
<dbReference type="AlphaFoldDB" id="A0A0G4G2P0"/>
<feature type="compositionally biased region" description="Pro residues" evidence="3">
    <location>
        <begin position="242"/>
        <end position="258"/>
    </location>
</feature>
<evidence type="ECO:0000313" key="5">
    <source>
        <dbReference type="Proteomes" id="UP000041254"/>
    </source>
</evidence>
<keyword evidence="5" id="KW-1185">Reference proteome</keyword>
<reference evidence="4 5" key="1">
    <citation type="submission" date="2014-11" db="EMBL/GenBank/DDBJ databases">
        <authorList>
            <person name="Zhu J."/>
            <person name="Qi W."/>
            <person name="Song R."/>
        </authorList>
    </citation>
    <scope>NUCLEOTIDE SEQUENCE [LARGE SCALE GENOMIC DNA]</scope>
</reference>
<dbReference type="STRING" id="1169540.A0A0G4G2P0"/>
<evidence type="ECO:0000256" key="2">
    <source>
        <dbReference type="RuleBase" id="RU000487"/>
    </source>
</evidence>
<dbReference type="Proteomes" id="UP000041254">
    <property type="component" value="Unassembled WGS sequence"/>
</dbReference>
<dbReference type="Pfam" id="PF00022">
    <property type="entry name" value="Actin"/>
    <property type="match status" value="1"/>
</dbReference>
<feature type="compositionally biased region" description="Acidic residues" evidence="3">
    <location>
        <begin position="290"/>
        <end position="314"/>
    </location>
</feature>
<dbReference type="SUPFAM" id="SSF53067">
    <property type="entry name" value="Actin-like ATPase domain"/>
    <property type="match status" value="2"/>
</dbReference>
<evidence type="ECO:0008006" key="6">
    <source>
        <dbReference type="Google" id="ProtNLM"/>
    </source>
</evidence>
<sequence>MPPQNDYFFSRPMDMGLVTDHALQRALWERVFSKSYLNVDFKDSALLLTEAPQTPRSVTEKTVEVLFEEYGFSRVCLWPAAALVPHYYRKKRGIGGENPCSLVVDCGASSCLAVPVFENEMVPLATRRLDVGGDLLTTHLTNVLMNTQKEKEKQNWLRDKFLISEHVKQSCCFVAEDFVGTMDLAKRELDDARPSISAAGALIHASRTRRFATHLFCEYVLPNAEAGREGYAYIPGRNRQGIPPPPGGPLQPFPPTFSPPSVDSSDRKRKRNKRGPVRRSARERRRRHDDDEEDYDPDEDGDQEEGCGADDMGEESPAAAAAKWCERWPPPDDDETHVLRLNNERILIPEILFRPSDMCLSDKDLKEYKIGPHVQHQWGLPETIQRAIYASPPELQPHLPACILLAGGTTKLPHFKQRLMRDLRPMLPQEWLIEMHHCSEPELCAWRGGSVFATSGDFYPNSMSRREYFEGVEEAKRAAAGARGRGRG</sequence>
<accession>A0A0G4G2P0</accession>
<organism evidence="4 5">
    <name type="scientific">Vitrella brassicaformis (strain CCMP3155)</name>
    <dbReference type="NCBI Taxonomy" id="1169540"/>
    <lineage>
        <taxon>Eukaryota</taxon>
        <taxon>Sar</taxon>
        <taxon>Alveolata</taxon>
        <taxon>Colpodellida</taxon>
        <taxon>Vitrellaceae</taxon>
        <taxon>Vitrella</taxon>
    </lineage>
</organism>
<evidence type="ECO:0000256" key="3">
    <source>
        <dbReference type="SAM" id="MobiDB-lite"/>
    </source>
</evidence>
<dbReference type="VEuPathDB" id="CryptoDB:Vbra_16818"/>
<evidence type="ECO:0000256" key="1">
    <source>
        <dbReference type="ARBA" id="ARBA00049360"/>
    </source>
</evidence>
<dbReference type="OrthoDB" id="6220758at2759"/>
<dbReference type="Gene3D" id="3.30.420.40">
    <property type="match status" value="3"/>
</dbReference>
<feature type="region of interest" description="Disordered" evidence="3">
    <location>
        <begin position="235"/>
        <end position="321"/>
    </location>
</feature>
<protein>
    <recommendedName>
        <fullName evidence="6">Actin-related protein 8</fullName>
    </recommendedName>
</protein>
<proteinExistence type="inferred from homology"/>
<dbReference type="EMBL" id="CDMY01000553">
    <property type="protein sequence ID" value="CEM22545.1"/>
    <property type="molecule type" value="Genomic_DNA"/>
</dbReference>
<dbReference type="InParanoid" id="A0A0G4G2P0"/>
<comment type="catalytic activity">
    <reaction evidence="1">
        <text>ATP + H2O = ADP + phosphate + H(+)</text>
        <dbReference type="Rhea" id="RHEA:13065"/>
        <dbReference type="ChEBI" id="CHEBI:15377"/>
        <dbReference type="ChEBI" id="CHEBI:15378"/>
        <dbReference type="ChEBI" id="CHEBI:30616"/>
        <dbReference type="ChEBI" id="CHEBI:43474"/>
        <dbReference type="ChEBI" id="CHEBI:456216"/>
    </reaction>
</comment>
<evidence type="ECO:0000313" key="4">
    <source>
        <dbReference type="EMBL" id="CEM22545.1"/>
    </source>
</evidence>
<dbReference type="InterPro" id="IPR004000">
    <property type="entry name" value="Actin"/>
</dbReference>